<accession>A0A3B1BPM9</accession>
<dbReference type="InterPro" id="IPR015946">
    <property type="entry name" value="KH_dom-like_a/b"/>
</dbReference>
<reference evidence="3" key="1">
    <citation type="submission" date="2018-06" db="EMBL/GenBank/DDBJ databases">
        <authorList>
            <person name="Zhirakovskaya E."/>
        </authorList>
    </citation>
    <scope>NUCLEOTIDE SEQUENCE</scope>
</reference>
<feature type="compositionally biased region" description="Basic and acidic residues" evidence="1">
    <location>
        <begin position="316"/>
        <end position="327"/>
    </location>
</feature>
<dbReference type="PROSITE" id="PS51061">
    <property type="entry name" value="R3H"/>
    <property type="match status" value="1"/>
</dbReference>
<dbReference type="PANTHER" id="PTHR35800:SF1">
    <property type="entry name" value="RNA-BINDING PROTEIN KHPB"/>
    <property type="match status" value="1"/>
</dbReference>
<feature type="non-terminal residue" evidence="3">
    <location>
        <position position="1"/>
    </location>
</feature>
<dbReference type="InterPro" id="IPR036867">
    <property type="entry name" value="R3H_dom_sf"/>
</dbReference>
<dbReference type="InterPro" id="IPR039247">
    <property type="entry name" value="KhpB"/>
</dbReference>
<dbReference type="EMBL" id="UOGE01000049">
    <property type="protein sequence ID" value="VAX19889.1"/>
    <property type="molecule type" value="Genomic_DNA"/>
</dbReference>
<sequence>TDAPDDGGAAAPMAVTGLVEQAQPATEPAEPATEQAQPATEPEAKQVEPATEQAQPATEPAEPATEQAQPATEPEAKQVEPATEQAQPAEEKAALADQPDSGDEVVTFESKYRPWVAEGASGICIPKQGKGYGGKLYDPRPLSDPQEVKKESRRPDEAGYRAQERGGHEEEEFIPTVYEEDENSTITEDVKRMAMDFVGHTVKSMGLGDQITGYRLADRLLIQIDSESAGLLIGHRGETLEALQYLTDIIVNRHLEHRVRIILDTENYRDKRKFKICQMAKRAAVDASMTRKSVALSPMNPGERRLVHTSLAGDSKVKTMSEGDGSRRRVVIHPVGGKKGDFKPKPGNRKRKW</sequence>
<feature type="domain" description="R3H" evidence="2">
    <location>
        <begin position="270"/>
        <end position="336"/>
    </location>
</feature>
<gene>
    <name evidence="3" type="ORF">MNBD_NITROSPINAE02-761</name>
</gene>
<feature type="region of interest" description="Disordered" evidence="1">
    <location>
        <begin position="123"/>
        <end position="172"/>
    </location>
</feature>
<dbReference type="GO" id="GO:0003723">
    <property type="term" value="F:RNA binding"/>
    <property type="evidence" value="ECO:0007669"/>
    <property type="project" value="InterPro"/>
</dbReference>
<protein>
    <submittedName>
        <fullName evidence="3">RNA-binding protein Jag</fullName>
    </submittedName>
</protein>
<dbReference type="Gene3D" id="3.30.1370.50">
    <property type="entry name" value="R3H-like domain"/>
    <property type="match status" value="1"/>
</dbReference>
<dbReference type="Gene3D" id="3.30.300.20">
    <property type="match status" value="1"/>
</dbReference>
<dbReference type="InterPro" id="IPR038008">
    <property type="entry name" value="Jag_KH"/>
</dbReference>
<dbReference type="Pfam" id="PF13083">
    <property type="entry name" value="KH_KhpA-B"/>
    <property type="match status" value="1"/>
</dbReference>
<dbReference type="InterPro" id="IPR034079">
    <property type="entry name" value="R3H_KhpB"/>
</dbReference>
<feature type="region of interest" description="Disordered" evidence="1">
    <location>
        <begin position="316"/>
        <end position="353"/>
    </location>
</feature>
<dbReference type="CDD" id="cd02414">
    <property type="entry name" value="KH-II_Jag"/>
    <property type="match status" value="1"/>
</dbReference>
<organism evidence="3">
    <name type="scientific">hydrothermal vent metagenome</name>
    <dbReference type="NCBI Taxonomy" id="652676"/>
    <lineage>
        <taxon>unclassified sequences</taxon>
        <taxon>metagenomes</taxon>
        <taxon>ecological metagenomes</taxon>
    </lineage>
</organism>
<feature type="compositionally biased region" description="Low complexity" evidence="1">
    <location>
        <begin position="20"/>
        <end position="41"/>
    </location>
</feature>
<feature type="compositionally biased region" description="Low complexity" evidence="1">
    <location>
        <begin position="48"/>
        <end position="73"/>
    </location>
</feature>
<feature type="compositionally biased region" description="Basic and acidic residues" evidence="1">
    <location>
        <begin position="146"/>
        <end position="168"/>
    </location>
</feature>
<dbReference type="NCBIfam" id="NF041568">
    <property type="entry name" value="Jag_EloR"/>
    <property type="match status" value="1"/>
</dbReference>
<dbReference type="HAMAP" id="MF_00867">
    <property type="entry name" value="KhpB"/>
    <property type="match status" value="1"/>
</dbReference>
<proteinExistence type="inferred from homology"/>
<name>A0A3B1BPM9_9ZZZZ</name>
<dbReference type="PANTHER" id="PTHR35800">
    <property type="entry name" value="PROTEIN JAG"/>
    <property type="match status" value="1"/>
</dbReference>
<dbReference type="AlphaFoldDB" id="A0A3B1BPM9"/>
<dbReference type="Pfam" id="PF01424">
    <property type="entry name" value="R3H"/>
    <property type="match status" value="1"/>
</dbReference>
<dbReference type="CDD" id="cd02644">
    <property type="entry name" value="R3H_jag"/>
    <property type="match status" value="1"/>
</dbReference>
<dbReference type="SUPFAM" id="SSF82708">
    <property type="entry name" value="R3H domain"/>
    <property type="match status" value="1"/>
</dbReference>
<feature type="compositionally biased region" description="Low complexity" evidence="1">
    <location>
        <begin position="1"/>
        <end position="12"/>
    </location>
</feature>
<dbReference type="SMART" id="SM00393">
    <property type="entry name" value="R3H"/>
    <property type="match status" value="1"/>
</dbReference>
<dbReference type="InterPro" id="IPR001374">
    <property type="entry name" value="R3H_dom"/>
</dbReference>
<evidence type="ECO:0000259" key="2">
    <source>
        <dbReference type="PROSITE" id="PS51061"/>
    </source>
</evidence>
<evidence type="ECO:0000256" key="1">
    <source>
        <dbReference type="SAM" id="MobiDB-lite"/>
    </source>
</evidence>
<feature type="region of interest" description="Disordered" evidence="1">
    <location>
        <begin position="1"/>
        <end position="107"/>
    </location>
</feature>
<evidence type="ECO:0000313" key="3">
    <source>
        <dbReference type="EMBL" id="VAX19889.1"/>
    </source>
</evidence>